<reference evidence="2 3" key="1">
    <citation type="journal article" date="2019" name="Int. J. Syst. Evol. Microbiol.">
        <title>The Global Catalogue of Microorganisms (GCM) 10K type strain sequencing project: providing services to taxonomists for standard genome sequencing and annotation.</title>
        <authorList>
            <consortium name="The Broad Institute Genomics Platform"/>
            <consortium name="The Broad Institute Genome Sequencing Center for Infectious Disease"/>
            <person name="Wu L."/>
            <person name="Ma J."/>
        </authorList>
    </citation>
    <scope>NUCLEOTIDE SEQUENCE [LARGE SCALE GENOMIC DNA]</scope>
    <source>
        <strain evidence="2 3">DT55</strain>
    </source>
</reference>
<evidence type="ECO:0000256" key="1">
    <source>
        <dbReference type="SAM" id="MobiDB-lite"/>
    </source>
</evidence>
<dbReference type="RefSeq" id="WP_276239678.1">
    <property type="nucleotide sequence ID" value="NZ_CP119991.1"/>
</dbReference>
<proteinExistence type="predicted"/>
<gene>
    <name evidence="2" type="ORF">ACFQKD_00140</name>
</gene>
<comment type="caution">
    <text evidence="2">The sequence shown here is derived from an EMBL/GenBank/DDBJ whole genome shotgun (WGS) entry which is preliminary data.</text>
</comment>
<dbReference type="AlphaFoldDB" id="A0ABD5WU08"/>
<protein>
    <submittedName>
        <fullName evidence="2">Uncharacterized protein</fullName>
    </submittedName>
</protein>
<dbReference type="Proteomes" id="UP001596388">
    <property type="component" value="Unassembled WGS sequence"/>
</dbReference>
<evidence type="ECO:0000313" key="2">
    <source>
        <dbReference type="EMBL" id="MFC7095700.1"/>
    </source>
</evidence>
<feature type="region of interest" description="Disordered" evidence="1">
    <location>
        <begin position="628"/>
        <end position="651"/>
    </location>
</feature>
<evidence type="ECO:0000313" key="3">
    <source>
        <dbReference type="Proteomes" id="UP001596388"/>
    </source>
</evidence>
<feature type="region of interest" description="Disordered" evidence="1">
    <location>
        <begin position="549"/>
        <end position="571"/>
    </location>
</feature>
<feature type="compositionally biased region" description="Polar residues" evidence="1">
    <location>
        <begin position="633"/>
        <end position="651"/>
    </location>
</feature>
<name>A0ABD5WU08_9EURY</name>
<sequence>MNDETTQNDVSTDGDQIEAQMDEMWEQRGMMDDLHEYDIPRDSPSAEAGVAVEDTHGAVIEFKHSEGESESASVVGEVVGETQDGQPIVSTAGSMNKRAVDGNVADGIGAEHGKWGRSGGQAAAGAVPNTKFEPGTQVAQTLESTDDQGTPAPVMAEDRGLLTGESFGAYGEAVAEALELGIGNVTELSHMTIESLERAIANEKELAAISEVARPVRDRIAAEGEDTTGKELELMEEVEARVADRITDCRESLAAFVPVRKSIAFDFYSDDDEWSRTLARESKDFDAGWTSAPEAAPSRLPHQTFGRGAYTDNVGVGYTERVADKWADESAMGGPALVYPEHNEPTTRPESPIVYDEEGVAGYGAEVEEWTMNLVEKIEEADPRAFDLPGVDVESIRSTVASALAGTNDTLAGLVRAKEAIFHSDTQSLMDIEPWWSGCSALVRVTELFEPADPSSQQQVAYIEDASPFVTQTSLGGSVGKLTVWKRSGCETMFREGDVVRLSNPAIGGFGNQLTFAVTSDTYVDVVAQGDGPATSWRDAMFETGGAGVETHNPDAYGRSNPRANSKAVNTTRYRRPSELVGHTVPNGVNEWTGGDLTMRDALHQVGGCGVTLPVTDDTPETYTRSWEETGNFRRSLQLSTGSSPSEVVPS</sequence>
<keyword evidence="3" id="KW-1185">Reference proteome</keyword>
<accession>A0ABD5WU08</accession>
<dbReference type="GeneID" id="79271909"/>
<dbReference type="EMBL" id="JBHTAG010000001">
    <property type="protein sequence ID" value="MFC7095700.1"/>
    <property type="molecule type" value="Genomic_DNA"/>
</dbReference>
<organism evidence="2 3">
    <name type="scientific">Halobaculum marinum</name>
    <dbReference type="NCBI Taxonomy" id="3031996"/>
    <lineage>
        <taxon>Archaea</taxon>
        <taxon>Methanobacteriati</taxon>
        <taxon>Methanobacteriota</taxon>
        <taxon>Stenosarchaea group</taxon>
        <taxon>Halobacteria</taxon>
        <taxon>Halobacteriales</taxon>
        <taxon>Haloferacaceae</taxon>
        <taxon>Halobaculum</taxon>
    </lineage>
</organism>
<feature type="compositionally biased region" description="Polar residues" evidence="1">
    <location>
        <begin position="562"/>
        <end position="571"/>
    </location>
</feature>